<organism evidence="4">
    <name type="scientific">Asclepias curassavica</name>
    <name type="common">Tropical milkweed</name>
    <dbReference type="NCBI Taxonomy" id="52823"/>
    <lineage>
        <taxon>Eukaryota</taxon>
        <taxon>Viridiplantae</taxon>
        <taxon>Streptophyta</taxon>
        <taxon>Embryophyta</taxon>
        <taxon>Tracheophyta</taxon>
        <taxon>Spermatophyta</taxon>
        <taxon>Magnoliopsida</taxon>
        <taxon>eudicotyledons</taxon>
        <taxon>Gunneridae</taxon>
        <taxon>Pentapetalae</taxon>
        <taxon>asterids</taxon>
        <taxon>lamiids</taxon>
        <taxon>Gentianales</taxon>
        <taxon>Apocynaceae</taxon>
        <taxon>Asclepiadoideae</taxon>
        <taxon>Asclepiadeae</taxon>
        <taxon>Asclepiadinae</taxon>
        <taxon>Asclepias</taxon>
    </lineage>
</organism>
<dbReference type="AlphaFoldDB" id="A0A345BIZ4"/>
<dbReference type="Gene3D" id="3.40.50.2000">
    <property type="entry name" value="Glycogen Phosphorylase B"/>
    <property type="match status" value="2"/>
</dbReference>
<dbReference type="Pfam" id="PF00201">
    <property type="entry name" value="UDPGT"/>
    <property type="match status" value="1"/>
</dbReference>
<accession>A0A345BIZ4</accession>
<dbReference type="GO" id="GO:0080043">
    <property type="term" value="F:quercetin 3-O-glucosyltransferase activity"/>
    <property type="evidence" value="ECO:0007669"/>
    <property type="project" value="TreeGrafter"/>
</dbReference>
<comment type="similarity">
    <text evidence="1">Belongs to the UDP-glycosyltransferase family.</text>
</comment>
<name>A0A345BIZ4_ASCCU</name>
<dbReference type="SUPFAM" id="SSF53756">
    <property type="entry name" value="UDP-Glycosyltransferase/glycogen phosphorylase"/>
    <property type="match status" value="1"/>
</dbReference>
<dbReference type="PANTHER" id="PTHR11926:SF1560">
    <property type="entry name" value="UDP-GLYCOSYLTRANSFERASE 74E1-RELATED"/>
    <property type="match status" value="1"/>
</dbReference>
<dbReference type="PANTHER" id="PTHR11926">
    <property type="entry name" value="GLUCOSYL/GLUCURONOSYL TRANSFERASES"/>
    <property type="match status" value="1"/>
</dbReference>
<dbReference type="InterPro" id="IPR002213">
    <property type="entry name" value="UDP_glucos_trans"/>
</dbReference>
<dbReference type="InterPro" id="IPR058980">
    <property type="entry name" value="Glyco_transf_N"/>
</dbReference>
<dbReference type="EMBL" id="MF942416">
    <property type="protein sequence ID" value="AXF50399.1"/>
    <property type="molecule type" value="mRNA"/>
</dbReference>
<evidence type="ECO:0000256" key="1">
    <source>
        <dbReference type="ARBA" id="ARBA00009995"/>
    </source>
</evidence>
<dbReference type="CDD" id="cd03784">
    <property type="entry name" value="GT1_Gtf-like"/>
    <property type="match status" value="1"/>
</dbReference>
<feature type="domain" description="Glycosyltransferase N-terminal" evidence="3">
    <location>
        <begin position="14"/>
        <end position="60"/>
    </location>
</feature>
<proteinExistence type="evidence at transcript level"/>
<dbReference type="Pfam" id="PF26168">
    <property type="entry name" value="Glyco_transf_N"/>
    <property type="match status" value="1"/>
</dbReference>
<evidence type="ECO:0000256" key="2">
    <source>
        <dbReference type="ARBA" id="ARBA00022679"/>
    </source>
</evidence>
<dbReference type="SMR" id="A0A345BIZ4"/>
<protein>
    <submittedName>
        <fullName evidence="4">UGT74AN1</fullName>
    </submittedName>
</protein>
<reference evidence="4" key="1">
    <citation type="journal article" date="2018" name="Org. Lett.">
        <title>UGT74AN1, a Permissive Glycosyltransferase from Asclepias curassavica for the Regiospecific Steroid 3-O-Glycosylation.</title>
        <authorList>
            <person name="Wen C."/>
            <person name="Huang W."/>
            <person name="Zhu X.-L."/>
            <person name="Li X.-S."/>
            <person name="Zhang F."/>
            <person name="Jiang R.-W."/>
        </authorList>
    </citation>
    <scope>NUCLEOTIDE SEQUENCE</scope>
</reference>
<sequence>MGTIEISSPRKTHILAFPFPAKGHINPMLHLCNRLASKGFRVSFITTISTYKDAKNKIESKSGGLINLESIPDGTEKKLSMSHYFNKFRDSVTENVSGIIEKYKLGVDFPPPKVFIYDSTMPWMLDVAHGHGILGASLFTQPCCVSAVYYHMLQGTLDSSSSSSRVSLLPCLPPLEDRDLPEFDYFKEDGEFVSNLLTNQFLNIDKIDYVLFNTFEKLEAEIANWMSSKWKILTIGPTAPTPVGAALETEEERINNYVLETNTEVCMKWLNEREPNSVIYVSFGSIASLTELQMEEILEALLAANFNFLWVVREEERAKLPNYSESSSGIITVTGKLGLIVNWCPQLEVLSHESLACFMTHCGWNSTLEAISSGVVMIGVPQWVDQTTNAKFIEDVWKIGVRVKNNSNGENGGLVKKEEIERCIKEVCESEKGKELKRNAMKWKELATEAVSEGGSSDTNLDYFASTLLFY</sequence>
<evidence type="ECO:0000259" key="3">
    <source>
        <dbReference type="Pfam" id="PF26168"/>
    </source>
</evidence>
<evidence type="ECO:0000313" key="4">
    <source>
        <dbReference type="EMBL" id="AXF50399.1"/>
    </source>
</evidence>
<keyword evidence="2" id="KW-0808">Transferase</keyword>
<dbReference type="FunFam" id="3.40.50.2000:FF:000019">
    <property type="entry name" value="Glycosyltransferase"/>
    <property type="match status" value="1"/>
</dbReference>
<dbReference type="GO" id="GO:0080044">
    <property type="term" value="F:quercetin 7-O-glucosyltransferase activity"/>
    <property type="evidence" value="ECO:0007669"/>
    <property type="project" value="TreeGrafter"/>
</dbReference>